<dbReference type="AlphaFoldDB" id="A0A2A4HY65"/>
<protein>
    <submittedName>
        <fullName evidence="1">Uncharacterized protein</fullName>
    </submittedName>
</protein>
<gene>
    <name evidence="1" type="ORF">COA17_08270</name>
</gene>
<keyword evidence="2" id="KW-1185">Reference proteome</keyword>
<dbReference type="Proteomes" id="UP000218784">
    <property type="component" value="Unassembled WGS sequence"/>
</dbReference>
<name>A0A2A4HY65_9SPHN</name>
<proteinExistence type="predicted"/>
<dbReference type="RefSeq" id="WP_096611563.1">
    <property type="nucleotide sequence ID" value="NZ_NWVD01000002.1"/>
</dbReference>
<comment type="caution">
    <text evidence="1">The sequence shown here is derived from an EMBL/GenBank/DDBJ whole genome shotgun (WGS) entry which is preliminary data.</text>
</comment>
<reference evidence="1 2" key="1">
    <citation type="submission" date="2017-09" db="EMBL/GenBank/DDBJ databases">
        <title>Sphingomonas ginsenosidimutans KACC 14949, whole genome shotgun sequence.</title>
        <authorList>
            <person name="Feng G."/>
            <person name="Zhu H."/>
        </authorList>
    </citation>
    <scope>NUCLEOTIDE SEQUENCE [LARGE SCALE GENOMIC DNA]</scope>
    <source>
        <strain evidence="1 2">KACC 14949</strain>
    </source>
</reference>
<accession>A0A2A4HY65</accession>
<evidence type="ECO:0000313" key="1">
    <source>
        <dbReference type="EMBL" id="PCG09822.1"/>
    </source>
</evidence>
<organism evidence="1 2">
    <name type="scientific">Sphingomonas ginsenosidimutans</name>
    <dbReference type="NCBI Taxonomy" id="862134"/>
    <lineage>
        <taxon>Bacteria</taxon>
        <taxon>Pseudomonadati</taxon>
        <taxon>Pseudomonadota</taxon>
        <taxon>Alphaproteobacteria</taxon>
        <taxon>Sphingomonadales</taxon>
        <taxon>Sphingomonadaceae</taxon>
        <taxon>Sphingomonas</taxon>
    </lineage>
</organism>
<sequence>MAFIDFQEMPATGPAARLRTVQAKDVATPPTAPEPELRFDQLERQVLLLARRDGAWSLGGRGGGLDVLLKRLFGAARPNVLADPRLEALRRFAVTARVGGVAAVRREAAAFLAGGFTAEQRDAVLDLGWAR</sequence>
<dbReference type="EMBL" id="NWVD01000002">
    <property type="protein sequence ID" value="PCG09822.1"/>
    <property type="molecule type" value="Genomic_DNA"/>
</dbReference>
<evidence type="ECO:0000313" key="2">
    <source>
        <dbReference type="Proteomes" id="UP000218784"/>
    </source>
</evidence>